<dbReference type="EMBL" id="BARU01025939">
    <property type="protein sequence ID" value="GAH72325.1"/>
    <property type="molecule type" value="Genomic_DNA"/>
</dbReference>
<gene>
    <name evidence="1" type="ORF">S03H2_41734</name>
</gene>
<accession>X1IST2</accession>
<sequence length="143" mass="15758">MGQHAWVMARLGLICMLMGCQPSGATEQRVADLSLEFVAKGGLSEGPEGPANRVAALLALVRQGAFRQGMSARQVRDVLGEPDSVWHDPPDNRYDLRYLYVLGSVDDLEVLFKNDRLLEMVRIVDGPTELGGGLYPLRLPEEH</sequence>
<proteinExistence type="predicted"/>
<reference evidence="1" key="1">
    <citation type="journal article" date="2014" name="Front. Microbiol.">
        <title>High frequency of phylogenetically diverse reductive dehalogenase-homologous genes in deep subseafloor sedimentary metagenomes.</title>
        <authorList>
            <person name="Kawai M."/>
            <person name="Futagami T."/>
            <person name="Toyoda A."/>
            <person name="Takaki Y."/>
            <person name="Nishi S."/>
            <person name="Hori S."/>
            <person name="Arai W."/>
            <person name="Tsubouchi T."/>
            <person name="Morono Y."/>
            <person name="Uchiyama I."/>
            <person name="Ito T."/>
            <person name="Fujiyama A."/>
            <person name="Inagaki F."/>
            <person name="Takami H."/>
        </authorList>
    </citation>
    <scope>NUCLEOTIDE SEQUENCE</scope>
    <source>
        <strain evidence="1">Expedition CK06-06</strain>
    </source>
</reference>
<name>X1IST2_9ZZZZ</name>
<organism evidence="1">
    <name type="scientific">marine sediment metagenome</name>
    <dbReference type="NCBI Taxonomy" id="412755"/>
    <lineage>
        <taxon>unclassified sequences</taxon>
        <taxon>metagenomes</taxon>
        <taxon>ecological metagenomes</taxon>
    </lineage>
</organism>
<evidence type="ECO:0000313" key="1">
    <source>
        <dbReference type="EMBL" id="GAH72325.1"/>
    </source>
</evidence>
<comment type="caution">
    <text evidence="1">The sequence shown here is derived from an EMBL/GenBank/DDBJ whole genome shotgun (WGS) entry which is preliminary data.</text>
</comment>
<protein>
    <submittedName>
        <fullName evidence="1">Uncharacterized protein</fullName>
    </submittedName>
</protein>
<dbReference type="AlphaFoldDB" id="X1IST2"/>